<evidence type="ECO:0000313" key="2">
    <source>
        <dbReference type="EMBL" id="KAB7340200.1"/>
    </source>
</evidence>
<protein>
    <submittedName>
        <fullName evidence="2">Transcriptional regulator</fullName>
    </submittedName>
</protein>
<dbReference type="Proteomes" id="UP000468842">
    <property type="component" value="Unassembled WGS sequence"/>
</dbReference>
<evidence type="ECO:0000313" key="6">
    <source>
        <dbReference type="Proteomes" id="UP000460881"/>
    </source>
</evidence>
<accession>A0A833INU1</accession>
<dbReference type="Gene3D" id="1.10.260.40">
    <property type="entry name" value="lambda repressor-like DNA-binding domains"/>
    <property type="match status" value="1"/>
</dbReference>
<dbReference type="InterPro" id="IPR001387">
    <property type="entry name" value="Cro/C1-type_HTH"/>
</dbReference>
<sequence length="175" mass="19880">MAIGERIRFFRNLRGMTQKYLGTVVGFPEKTADIRMAQYESGSRTPKADLTNSLAEVLGISPLALSVPDIDSYLGLMHTLFTLEDRYGLTVEKNESGVSMRIDPRKGKDAAELCKMVSAWAEQSEKYHSGEISREDYDRWRYNYPKYDEASGYVKVPSQELSDAMVEAFKDQLKD</sequence>
<gene>
    <name evidence="4" type="ORF">GBB40_01725</name>
    <name evidence="3" type="ORF">GBB63_01170</name>
    <name evidence="2" type="ORF">GBB73_01200</name>
</gene>
<proteinExistence type="predicted"/>
<evidence type="ECO:0000313" key="4">
    <source>
        <dbReference type="EMBL" id="KAB7396835.1"/>
    </source>
</evidence>
<comment type="caution">
    <text evidence="2">The sequence shown here is derived from an EMBL/GenBank/DDBJ whole genome shotgun (WGS) entry which is preliminary data.</text>
</comment>
<dbReference type="CDD" id="cd00093">
    <property type="entry name" value="HTH_XRE"/>
    <property type="match status" value="1"/>
</dbReference>
<dbReference type="AlphaFoldDB" id="A0A833INU1"/>
<dbReference type="PROSITE" id="PS50943">
    <property type="entry name" value="HTH_CROC1"/>
    <property type="match status" value="1"/>
</dbReference>
<name>A0A833INU1_BIFLN</name>
<dbReference type="SMART" id="SM00530">
    <property type="entry name" value="HTH_XRE"/>
    <property type="match status" value="1"/>
</dbReference>
<evidence type="ECO:0000313" key="7">
    <source>
        <dbReference type="Proteomes" id="UP000468842"/>
    </source>
</evidence>
<evidence type="ECO:0000313" key="3">
    <source>
        <dbReference type="EMBL" id="KAB7360995.1"/>
    </source>
</evidence>
<dbReference type="EMBL" id="WDRC01000002">
    <property type="protein sequence ID" value="KAB7360995.1"/>
    <property type="molecule type" value="Genomic_DNA"/>
</dbReference>
<dbReference type="GO" id="GO:0003677">
    <property type="term" value="F:DNA binding"/>
    <property type="evidence" value="ECO:0007669"/>
    <property type="project" value="InterPro"/>
</dbReference>
<organism evidence="2 5">
    <name type="scientific">Bifidobacterium longum</name>
    <dbReference type="NCBI Taxonomy" id="216816"/>
    <lineage>
        <taxon>Bacteria</taxon>
        <taxon>Bacillati</taxon>
        <taxon>Actinomycetota</taxon>
        <taxon>Actinomycetes</taxon>
        <taxon>Bifidobacteriales</taxon>
        <taxon>Bifidobacteriaceae</taxon>
        <taxon>Bifidobacterium</taxon>
    </lineage>
</organism>
<evidence type="ECO:0000313" key="5">
    <source>
        <dbReference type="Proteomes" id="UP000430971"/>
    </source>
</evidence>
<reference evidence="5 6" key="1">
    <citation type="journal article" date="2019" name="Nat. Med.">
        <title>A library of human gut bacterial isolates paired with longitudinal multiomics data enables mechanistic microbiome research.</title>
        <authorList>
            <person name="Poyet M."/>
            <person name="Groussin M."/>
            <person name="Gibbons S.M."/>
            <person name="Avila-Pacheco J."/>
            <person name="Jiang X."/>
            <person name="Kearney S.M."/>
            <person name="Perrotta A.R."/>
            <person name="Berdy B."/>
            <person name="Zhao S."/>
            <person name="Lieberman T.D."/>
            <person name="Swanson P.K."/>
            <person name="Smith M."/>
            <person name="Roesemann S."/>
            <person name="Alexander J.E."/>
            <person name="Rich S.A."/>
            <person name="Livny J."/>
            <person name="Vlamakis H."/>
            <person name="Clish C."/>
            <person name="Bullock K."/>
            <person name="Deik A."/>
            <person name="Scott J."/>
            <person name="Pierce K.A."/>
            <person name="Xavier R.J."/>
            <person name="Alm E.J."/>
        </authorList>
    </citation>
    <scope>NUCLEOTIDE SEQUENCE [LARGE SCALE GENOMIC DNA]</scope>
    <source>
        <strain evidence="4 7">BIOML-A37</strain>
        <strain evidence="3 6">BIOML-A55</strain>
        <strain evidence="2 5">BIOML-A65</strain>
    </source>
</reference>
<feature type="domain" description="HTH cro/C1-type" evidence="1">
    <location>
        <begin position="7"/>
        <end position="65"/>
    </location>
</feature>
<dbReference type="EMBL" id="WDQK01000002">
    <property type="protein sequence ID" value="KAB7396835.1"/>
    <property type="molecule type" value="Genomic_DNA"/>
</dbReference>
<dbReference type="SUPFAM" id="SSF47413">
    <property type="entry name" value="lambda repressor-like DNA-binding domains"/>
    <property type="match status" value="1"/>
</dbReference>
<dbReference type="InterPro" id="IPR010982">
    <property type="entry name" value="Lambda_DNA-bd_dom_sf"/>
</dbReference>
<evidence type="ECO:0000259" key="1">
    <source>
        <dbReference type="PROSITE" id="PS50943"/>
    </source>
</evidence>
<dbReference type="Proteomes" id="UP000430971">
    <property type="component" value="Unassembled WGS sequence"/>
</dbReference>
<dbReference type="EMBL" id="WDRM01000002">
    <property type="protein sequence ID" value="KAB7340200.1"/>
    <property type="molecule type" value="Genomic_DNA"/>
</dbReference>
<dbReference type="Proteomes" id="UP000460881">
    <property type="component" value="Unassembled WGS sequence"/>
</dbReference>